<proteinExistence type="inferred from homology"/>
<comment type="similarity">
    <text evidence="1 3">Belongs to the pirin family.</text>
</comment>
<dbReference type="HOGENOM" id="CLU_045717_0_1_1"/>
<reference evidence="6" key="1">
    <citation type="submission" date="2015-01" db="EMBL/GenBank/DDBJ databases">
        <title>The Genome Sequence of Cryptococcus gattii CA1280.</title>
        <authorList>
            <consortium name="The Broad Institute Genomics Platform"/>
            <person name="Cuomo C."/>
            <person name="Litvintseva A."/>
            <person name="Chen Y."/>
            <person name="Heitman J."/>
            <person name="Sun S."/>
            <person name="Springer D."/>
            <person name="Dromer F."/>
            <person name="Young S."/>
            <person name="Zeng Q."/>
            <person name="Gargeya S."/>
            <person name="Abouelleil A."/>
            <person name="Alvarado L."/>
            <person name="Chapman S.B."/>
            <person name="Gainer-Dewar J."/>
            <person name="Goldberg J."/>
            <person name="Griggs A."/>
            <person name="Gujja S."/>
            <person name="Hansen M."/>
            <person name="Howarth C."/>
            <person name="Imamovic A."/>
            <person name="Larimer J."/>
            <person name="Murphy C."/>
            <person name="Naylor J."/>
            <person name="Pearson M."/>
            <person name="Priest M."/>
            <person name="Roberts A."/>
            <person name="Saif S."/>
            <person name="Shea T."/>
            <person name="Sykes S."/>
            <person name="Wortman J."/>
            <person name="Nusbaum C."/>
            <person name="Birren B."/>
        </authorList>
    </citation>
    <scope>NUCLEOTIDE SEQUENCE [LARGE SCALE GENOMIC DNA]</scope>
    <source>
        <strain evidence="6">CA1280</strain>
    </source>
</reference>
<protein>
    <submittedName>
        <fullName evidence="6">Pirin</fullName>
    </submittedName>
</protein>
<dbReference type="Pfam" id="PF05726">
    <property type="entry name" value="Pirin_C"/>
    <property type="match status" value="1"/>
</dbReference>
<dbReference type="PANTHER" id="PTHR13903:SF8">
    <property type="entry name" value="PIRIN"/>
    <property type="match status" value="1"/>
</dbReference>
<dbReference type="InterPro" id="IPR012093">
    <property type="entry name" value="Pirin"/>
</dbReference>
<name>A0A0D0VR63_CRYGA</name>
<dbReference type="SUPFAM" id="SSF51182">
    <property type="entry name" value="RmlC-like cupins"/>
    <property type="match status" value="1"/>
</dbReference>
<dbReference type="OrthoDB" id="198735at2759"/>
<organism evidence="6">
    <name type="scientific">Cryptococcus bacillisporus CA1280</name>
    <dbReference type="NCBI Taxonomy" id="1296109"/>
    <lineage>
        <taxon>Eukaryota</taxon>
        <taxon>Fungi</taxon>
        <taxon>Dikarya</taxon>
        <taxon>Basidiomycota</taxon>
        <taxon>Agaricomycotina</taxon>
        <taxon>Tremellomycetes</taxon>
        <taxon>Tremellales</taxon>
        <taxon>Cryptococcaceae</taxon>
        <taxon>Cryptococcus</taxon>
        <taxon>Cryptococcus gattii species complex</taxon>
    </lineage>
</organism>
<dbReference type="PIRSF" id="PIRSF006232">
    <property type="entry name" value="Pirin"/>
    <property type="match status" value="1"/>
</dbReference>
<evidence type="ECO:0000256" key="2">
    <source>
        <dbReference type="PIRSR" id="PIRSR006232-1"/>
    </source>
</evidence>
<evidence type="ECO:0000313" key="6">
    <source>
        <dbReference type="EMBL" id="KIR47800.1"/>
    </source>
</evidence>
<feature type="binding site" evidence="2">
    <location>
        <position position="87"/>
    </location>
    <ligand>
        <name>Fe cation</name>
        <dbReference type="ChEBI" id="CHEBI:24875"/>
    </ligand>
</feature>
<evidence type="ECO:0000259" key="4">
    <source>
        <dbReference type="Pfam" id="PF02678"/>
    </source>
</evidence>
<dbReference type="InterPro" id="IPR008778">
    <property type="entry name" value="Pirin_C_dom"/>
</dbReference>
<feature type="binding site" evidence="2">
    <location>
        <position position="131"/>
    </location>
    <ligand>
        <name>Fe cation</name>
        <dbReference type="ChEBI" id="CHEBI:24875"/>
    </ligand>
</feature>
<keyword evidence="2" id="KW-0479">Metal-binding</keyword>
<dbReference type="Gene3D" id="2.60.120.10">
    <property type="entry name" value="Jelly Rolls"/>
    <property type="match status" value="2"/>
</dbReference>
<gene>
    <name evidence="6" type="ORF">I312_02948</name>
</gene>
<feature type="domain" description="Pirin N-terminal" evidence="4">
    <location>
        <begin position="54"/>
        <end position="154"/>
    </location>
</feature>
<sequence>MIKPAFIRFTSPSILTTLKANMSTTAATSTTTGTSRSITKSVYAHEVSEGAGATVRRSIGTRELRNLTPFLMLDHFRVLPGAGFPDHPHRGMQTVTYLFQGTFKHEDFLGYCGTLTPGDVQWMTAGRGIAHAEMPIFDPDPAKAEPVEGMQLWIDLPQKDKYIEPEYQDRKAEDIPVIHPKDGVEITVLSGDSHGTNGSVTPVGGAWYLGFKLQKPGASVYQPLPEGYNAFIYIVKGKLQVSDDAKAHDKFNLLVLSAKPGESGVTLTRPADDTGAEEAHFVVIAGKPLDQPIVQYGPFVTCSQRQAMEAIMDYQTGKNGFERAVGWKSKIAKDFRG</sequence>
<dbReference type="InterPro" id="IPR014710">
    <property type="entry name" value="RmlC-like_jellyroll"/>
</dbReference>
<feature type="binding site" evidence="2">
    <location>
        <position position="133"/>
    </location>
    <ligand>
        <name>Fe cation</name>
        <dbReference type="ChEBI" id="CHEBI:24875"/>
    </ligand>
</feature>
<dbReference type="CDD" id="cd02247">
    <property type="entry name" value="cupin_pirin_C"/>
    <property type="match status" value="1"/>
</dbReference>
<dbReference type="AlphaFoldDB" id="A0A0D0VR63"/>
<dbReference type="CDD" id="cd02909">
    <property type="entry name" value="cupin_pirin_N"/>
    <property type="match status" value="1"/>
</dbReference>
<accession>A0A0D0VR63</accession>
<dbReference type="EMBL" id="KN847979">
    <property type="protein sequence ID" value="KIR47800.1"/>
    <property type="molecule type" value="Genomic_DNA"/>
</dbReference>
<dbReference type="GO" id="GO:0046872">
    <property type="term" value="F:metal ion binding"/>
    <property type="evidence" value="ECO:0007669"/>
    <property type="project" value="UniProtKB-KW"/>
</dbReference>
<keyword evidence="2" id="KW-0408">Iron</keyword>
<dbReference type="InterPro" id="IPR003829">
    <property type="entry name" value="Pirin_N_dom"/>
</dbReference>
<dbReference type="InterPro" id="IPR011051">
    <property type="entry name" value="RmlC_Cupin_sf"/>
</dbReference>
<evidence type="ECO:0000256" key="1">
    <source>
        <dbReference type="ARBA" id="ARBA00008416"/>
    </source>
</evidence>
<feature type="binding site" evidence="2">
    <location>
        <position position="89"/>
    </location>
    <ligand>
        <name>Fe cation</name>
        <dbReference type="ChEBI" id="CHEBI:24875"/>
    </ligand>
</feature>
<dbReference type="Pfam" id="PF02678">
    <property type="entry name" value="Pirin"/>
    <property type="match status" value="1"/>
</dbReference>
<evidence type="ECO:0000256" key="3">
    <source>
        <dbReference type="RuleBase" id="RU003457"/>
    </source>
</evidence>
<evidence type="ECO:0000259" key="5">
    <source>
        <dbReference type="Pfam" id="PF05726"/>
    </source>
</evidence>
<comment type="cofactor">
    <cofactor evidence="2">
        <name>Fe cation</name>
        <dbReference type="ChEBI" id="CHEBI:24875"/>
    </cofactor>
    <text evidence="2">Binds 1 Fe cation per subunit.</text>
</comment>
<feature type="domain" description="Pirin C-terminal" evidence="5">
    <location>
        <begin position="215"/>
        <end position="320"/>
    </location>
</feature>
<dbReference type="PANTHER" id="PTHR13903">
    <property type="entry name" value="PIRIN-RELATED"/>
    <property type="match status" value="1"/>
</dbReference>